<dbReference type="InterPro" id="IPR036047">
    <property type="entry name" value="F-box-like_dom_sf"/>
</dbReference>
<dbReference type="AlphaFoldDB" id="A0AA36EE22"/>
<keyword evidence="2" id="KW-1185">Reference proteome</keyword>
<organism evidence="1 2">
    <name type="scientific">Lactuca saligna</name>
    <name type="common">Willowleaf lettuce</name>
    <dbReference type="NCBI Taxonomy" id="75948"/>
    <lineage>
        <taxon>Eukaryota</taxon>
        <taxon>Viridiplantae</taxon>
        <taxon>Streptophyta</taxon>
        <taxon>Embryophyta</taxon>
        <taxon>Tracheophyta</taxon>
        <taxon>Spermatophyta</taxon>
        <taxon>Magnoliopsida</taxon>
        <taxon>eudicotyledons</taxon>
        <taxon>Gunneridae</taxon>
        <taxon>Pentapetalae</taxon>
        <taxon>asterids</taxon>
        <taxon>campanulids</taxon>
        <taxon>Asterales</taxon>
        <taxon>Asteraceae</taxon>
        <taxon>Cichorioideae</taxon>
        <taxon>Cichorieae</taxon>
        <taxon>Lactucinae</taxon>
        <taxon>Lactuca</taxon>
    </lineage>
</organism>
<accession>A0AA36EE22</accession>
<dbReference type="SUPFAM" id="SSF81383">
    <property type="entry name" value="F-box domain"/>
    <property type="match status" value="1"/>
</dbReference>
<gene>
    <name evidence="1" type="ORF">LSALG_LOCUS31858</name>
</gene>
<reference evidence="1" key="1">
    <citation type="submission" date="2023-04" db="EMBL/GenBank/DDBJ databases">
        <authorList>
            <person name="Vijverberg K."/>
            <person name="Xiong W."/>
            <person name="Schranz E."/>
        </authorList>
    </citation>
    <scope>NUCLEOTIDE SEQUENCE</scope>
</reference>
<dbReference type="PANTHER" id="PTHR32212">
    <property type="entry name" value="CYCLIN-LIKE F-BOX"/>
    <property type="match status" value="1"/>
</dbReference>
<dbReference type="PANTHER" id="PTHR32212:SF454">
    <property type="entry name" value="F-BOX DOMAIN, LEUCINE-RICH REPEAT DOMAIN, L DOMAIN-CONTAINING PROTEIN"/>
    <property type="match status" value="1"/>
</dbReference>
<evidence type="ECO:0000313" key="1">
    <source>
        <dbReference type="EMBL" id="CAI9292813.1"/>
    </source>
</evidence>
<evidence type="ECO:0008006" key="3">
    <source>
        <dbReference type="Google" id="ProtNLM"/>
    </source>
</evidence>
<evidence type="ECO:0000313" key="2">
    <source>
        <dbReference type="Proteomes" id="UP001177003"/>
    </source>
</evidence>
<name>A0AA36EE22_LACSI</name>
<sequence>MICNFLKFRGESKHYFTVLYTFTPNSGFVAKFLEGKQRNFVAAMEMVVEGQNQPKIPTKRIKFEEIMEEGGEDRISALSDCFLFEILSGLPTTKDTIRTGKLSRRWKHLRESVLETLVLDRCYGFGRFRLNITSKSVKKLVLSGYHEPEYDYEGLEDILDINAPDVLSLTIKDYTNLWHWRRARREEMLKRFILNLSHVKELKIGSFCSKVLSRLKAKGFVVP</sequence>
<protein>
    <recommendedName>
        <fullName evidence="3">FBD domain-containing protein</fullName>
    </recommendedName>
</protein>
<dbReference type="Proteomes" id="UP001177003">
    <property type="component" value="Chromosome 7"/>
</dbReference>
<dbReference type="EMBL" id="OX465083">
    <property type="protein sequence ID" value="CAI9292813.1"/>
    <property type="molecule type" value="Genomic_DNA"/>
</dbReference>
<proteinExistence type="predicted"/>